<dbReference type="GO" id="GO:0016616">
    <property type="term" value="F:oxidoreductase activity, acting on the CH-OH group of donors, NAD or NADP as acceptor"/>
    <property type="evidence" value="ECO:0007669"/>
    <property type="project" value="InterPro"/>
</dbReference>
<dbReference type="InterPro" id="IPR006139">
    <property type="entry name" value="D-isomer_2_OHA_DH_cat_dom"/>
</dbReference>
<dbReference type="AlphaFoldDB" id="A0AAJ1T808"/>
<evidence type="ECO:0000256" key="1">
    <source>
        <dbReference type="ARBA" id="ARBA00005854"/>
    </source>
</evidence>
<keyword evidence="3" id="KW-0520">NAD</keyword>
<dbReference type="Gene3D" id="3.40.50.720">
    <property type="entry name" value="NAD(P)-binding Rossmann-like Domain"/>
    <property type="match status" value="2"/>
</dbReference>
<name>A0AAJ1T808_9BACI</name>
<sequence length="316" mass="36473">MVKILFTFRPPTYLREQLLKKFPQCDFSFYKTIGEAEELQKAEILVTYGEDLTSKHIDECSQLKWIMVASAGLEKMPFEAIHKKQIFVTNARGIHKIPMAEFTLGLMLSHVKRFPELAHLEQNATWNKKLPLQELAGKRLLILGTGAIGSEIARLSQAFRMDVMGVNRSGRQVEFFSGIYQLDHMKEPLQTADFIVSVLPSTKETKYVLTEEHFHIMKETAVFINIGRGDLVRERVLHQALKEGQIEHAYIDVFETEPLSKDHPFWKMPNLTVTPHISSITKNYLPRAFDIFLHNLNAYLHKKDDFLNLIDVEKGY</sequence>
<dbReference type="Proteomes" id="UP001237207">
    <property type="component" value="Unassembled WGS sequence"/>
</dbReference>
<feature type="domain" description="D-isomer specific 2-hydroxyacid dehydrogenase NAD-binding" evidence="6">
    <location>
        <begin position="104"/>
        <end position="278"/>
    </location>
</feature>
<dbReference type="InterPro" id="IPR036291">
    <property type="entry name" value="NAD(P)-bd_dom_sf"/>
</dbReference>
<dbReference type="Pfam" id="PF02826">
    <property type="entry name" value="2-Hacid_dh_C"/>
    <property type="match status" value="1"/>
</dbReference>
<dbReference type="PANTHER" id="PTHR43333">
    <property type="entry name" value="2-HACID_DH_C DOMAIN-CONTAINING PROTEIN"/>
    <property type="match status" value="1"/>
</dbReference>
<reference evidence="7" key="1">
    <citation type="submission" date="2023-07" db="EMBL/GenBank/DDBJ databases">
        <title>Genomic Encyclopedia of Type Strains, Phase IV (KMG-IV): sequencing the most valuable type-strain genomes for metagenomic binning, comparative biology and taxonomic classification.</title>
        <authorList>
            <person name="Goeker M."/>
        </authorList>
    </citation>
    <scope>NUCLEOTIDE SEQUENCE</scope>
    <source>
        <strain evidence="7">DSM 23947</strain>
    </source>
</reference>
<keyword evidence="8" id="KW-1185">Reference proteome</keyword>
<dbReference type="EMBL" id="JAUSUC010000083">
    <property type="protein sequence ID" value="MDQ0216831.1"/>
    <property type="molecule type" value="Genomic_DNA"/>
</dbReference>
<gene>
    <name evidence="7" type="ORF">J2S13_003317</name>
</gene>
<dbReference type="PANTHER" id="PTHR43333:SF1">
    <property type="entry name" value="D-ISOMER SPECIFIC 2-HYDROXYACID DEHYDROGENASE NAD-BINDING DOMAIN-CONTAINING PROTEIN"/>
    <property type="match status" value="1"/>
</dbReference>
<proteinExistence type="inferred from homology"/>
<evidence type="ECO:0000259" key="6">
    <source>
        <dbReference type="Pfam" id="PF02826"/>
    </source>
</evidence>
<evidence type="ECO:0000259" key="5">
    <source>
        <dbReference type="Pfam" id="PF00389"/>
    </source>
</evidence>
<comment type="caution">
    <text evidence="7">The sequence shown here is derived from an EMBL/GenBank/DDBJ whole genome shotgun (WGS) entry which is preliminary data.</text>
</comment>
<feature type="domain" description="D-isomer specific 2-hydroxyacid dehydrogenase catalytic" evidence="5">
    <location>
        <begin position="21"/>
        <end position="303"/>
    </location>
</feature>
<dbReference type="GO" id="GO:0051287">
    <property type="term" value="F:NAD binding"/>
    <property type="evidence" value="ECO:0007669"/>
    <property type="project" value="InterPro"/>
</dbReference>
<evidence type="ECO:0000313" key="7">
    <source>
        <dbReference type="EMBL" id="MDQ0216831.1"/>
    </source>
</evidence>
<evidence type="ECO:0000256" key="3">
    <source>
        <dbReference type="ARBA" id="ARBA00023027"/>
    </source>
</evidence>
<organism evidence="7 8">
    <name type="scientific">Oikeobacillus pervagus</name>
    <dbReference type="NCBI Taxonomy" id="1325931"/>
    <lineage>
        <taxon>Bacteria</taxon>
        <taxon>Bacillati</taxon>
        <taxon>Bacillota</taxon>
        <taxon>Bacilli</taxon>
        <taxon>Bacillales</taxon>
        <taxon>Bacillaceae</taxon>
        <taxon>Oikeobacillus</taxon>
    </lineage>
</organism>
<dbReference type="SUPFAM" id="SSF52283">
    <property type="entry name" value="Formate/glycerate dehydrogenase catalytic domain-like"/>
    <property type="match status" value="1"/>
</dbReference>
<comment type="similarity">
    <text evidence="1 4">Belongs to the D-isomer specific 2-hydroxyacid dehydrogenase family.</text>
</comment>
<accession>A0AAJ1T808</accession>
<dbReference type="RefSeq" id="WP_307258916.1">
    <property type="nucleotide sequence ID" value="NZ_JAUSUC010000083.1"/>
</dbReference>
<evidence type="ECO:0000256" key="2">
    <source>
        <dbReference type="ARBA" id="ARBA00023002"/>
    </source>
</evidence>
<evidence type="ECO:0000256" key="4">
    <source>
        <dbReference type="RuleBase" id="RU003719"/>
    </source>
</evidence>
<dbReference type="FunFam" id="3.40.50.720:FF:000363">
    <property type="entry name" value="D-isomer specific 2-hydroxyacid dehydrogenase"/>
    <property type="match status" value="1"/>
</dbReference>
<protein>
    <submittedName>
        <fullName evidence="7">Phosphoglycerate dehydrogenase-like enzyme</fullName>
    </submittedName>
</protein>
<keyword evidence="2 4" id="KW-0560">Oxidoreductase</keyword>
<evidence type="ECO:0000313" key="8">
    <source>
        <dbReference type="Proteomes" id="UP001237207"/>
    </source>
</evidence>
<dbReference type="SUPFAM" id="SSF51735">
    <property type="entry name" value="NAD(P)-binding Rossmann-fold domains"/>
    <property type="match status" value="1"/>
</dbReference>
<dbReference type="Pfam" id="PF00389">
    <property type="entry name" value="2-Hacid_dh"/>
    <property type="match status" value="1"/>
</dbReference>
<dbReference type="CDD" id="cd05300">
    <property type="entry name" value="2-Hacid_dh_1"/>
    <property type="match status" value="1"/>
</dbReference>
<dbReference type="InterPro" id="IPR006140">
    <property type="entry name" value="D-isomer_DH_NAD-bd"/>
</dbReference>